<reference evidence="2" key="1">
    <citation type="submission" date="2021-01" db="EMBL/GenBank/DDBJ databases">
        <title>Caligus Genome Assembly.</title>
        <authorList>
            <person name="Gallardo-Escarate C."/>
        </authorList>
    </citation>
    <scope>NUCLEOTIDE SEQUENCE [LARGE SCALE GENOMIC DNA]</scope>
</reference>
<evidence type="ECO:0000313" key="2">
    <source>
        <dbReference type="Proteomes" id="UP000595437"/>
    </source>
</evidence>
<dbReference type="AlphaFoldDB" id="A0A7T8QRW4"/>
<sequence length="76" mass="8945">MPLHGVDLQRDQQRCLDEEKRQLLWRKQCSEREHLAHHPHNCHLNRCNCGPCYWHMYLPTEAGLQTSPGGWTIING</sequence>
<proteinExistence type="predicted"/>
<gene>
    <name evidence="1" type="ORF">FKW44_005301</name>
</gene>
<keyword evidence="2" id="KW-1185">Reference proteome</keyword>
<accession>A0A7T8QRW4</accession>
<dbReference type="EMBL" id="CP045892">
    <property type="protein sequence ID" value="QQP52983.1"/>
    <property type="molecule type" value="Genomic_DNA"/>
</dbReference>
<name>A0A7T8QRW4_CALRO</name>
<dbReference type="Proteomes" id="UP000595437">
    <property type="component" value="Chromosome 3"/>
</dbReference>
<protein>
    <submittedName>
        <fullName evidence="1">LOC101883013</fullName>
    </submittedName>
</protein>
<evidence type="ECO:0000313" key="1">
    <source>
        <dbReference type="EMBL" id="QQP52983.1"/>
    </source>
</evidence>
<organism evidence="1 2">
    <name type="scientific">Caligus rogercresseyi</name>
    <name type="common">Sea louse</name>
    <dbReference type="NCBI Taxonomy" id="217165"/>
    <lineage>
        <taxon>Eukaryota</taxon>
        <taxon>Metazoa</taxon>
        <taxon>Ecdysozoa</taxon>
        <taxon>Arthropoda</taxon>
        <taxon>Crustacea</taxon>
        <taxon>Multicrustacea</taxon>
        <taxon>Hexanauplia</taxon>
        <taxon>Copepoda</taxon>
        <taxon>Siphonostomatoida</taxon>
        <taxon>Caligidae</taxon>
        <taxon>Caligus</taxon>
    </lineage>
</organism>